<dbReference type="SUPFAM" id="SSF81923">
    <property type="entry name" value="Double Clp-N motif"/>
    <property type="match status" value="1"/>
</dbReference>
<dbReference type="FunFam" id="3.40.50.300:FF:000010">
    <property type="entry name" value="Chaperone clpB 1, putative"/>
    <property type="match status" value="1"/>
</dbReference>
<feature type="coiled-coil region" evidence="9">
    <location>
        <begin position="412"/>
        <end position="458"/>
    </location>
</feature>
<gene>
    <name evidence="12" type="ORF">AVDCRST_MAG14-825</name>
</gene>
<evidence type="ECO:0000256" key="3">
    <source>
        <dbReference type="ARBA" id="ARBA00022741"/>
    </source>
</evidence>
<dbReference type="InterPro" id="IPR003593">
    <property type="entry name" value="AAA+_ATPase"/>
</dbReference>
<keyword evidence="5" id="KW-0346">Stress response</keyword>
<reference evidence="12" key="1">
    <citation type="submission" date="2020-02" db="EMBL/GenBank/DDBJ databases">
        <authorList>
            <person name="Meier V. D."/>
        </authorList>
    </citation>
    <scope>NUCLEOTIDE SEQUENCE</scope>
    <source>
        <strain evidence="12">AVDCRST_MAG14</strain>
    </source>
</reference>
<dbReference type="PROSITE" id="PS50151">
    <property type="entry name" value="UVR"/>
    <property type="match status" value="1"/>
</dbReference>
<name>A0A6J4QNQ6_9ACTN</name>
<dbReference type="Gene3D" id="1.10.1780.10">
    <property type="entry name" value="Clp, N-terminal domain"/>
    <property type="match status" value="1"/>
</dbReference>
<dbReference type="InterPro" id="IPR004176">
    <property type="entry name" value="Clp_R_N"/>
</dbReference>
<comment type="similarity">
    <text evidence="1">Belongs to the ClpA/ClpB family.</text>
</comment>
<keyword evidence="4" id="KW-0067">ATP-binding</keyword>
<dbReference type="GO" id="GO:0016887">
    <property type="term" value="F:ATP hydrolysis activity"/>
    <property type="evidence" value="ECO:0007669"/>
    <property type="project" value="InterPro"/>
</dbReference>
<dbReference type="SMART" id="SM01086">
    <property type="entry name" value="ClpB_D2-small"/>
    <property type="match status" value="1"/>
</dbReference>
<keyword evidence="9" id="KW-0175">Coiled coil</keyword>
<dbReference type="Gene3D" id="1.10.8.60">
    <property type="match status" value="2"/>
</dbReference>
<dbReference type="SMART" id="SM00382">
    <property type="entry name" value="AAA"/>
    <property type="match status" value="2"/>
</dbReference>
<evidence type="ECO:0000256" key="4">
    <source>
        <dbReference type="ARBA" id="ARBA00022840"/>
    </source>
</evidence>
<dbReference type="GO" id="GO:0005737">
    <property type="term" value="C:cytoplasm"/>
    <property type="evidence" value="ECO:0007669"/>
    <property type="project" value="TreeGrafter"/>
</dbReference>
<dbReference type="InterPro" id="IPR001270">
    <property type="entry name" value="ClpA/B"/>
</dbReference>
<dbReference type="InterPro" id="IPR019489">
    <property type="entry name" value="Clp_ATPase_C"/>
</dbReference>
<evidence type="ECO:0000256" key="9">
    <source>
        <dbReference type="SAM" id="Coils"/>
    </source>
</evidence>
<dbReference type="AlphaFoldDB" id="A0A6J4QNQ6"/>
<keyword evidence="6" id="KW-0143">Chaperone</keyword>
<dbReference type="InterPro" id="IPR001943">
    <property type="entry name" value="UVR_dom"/>
</dbReference>
<evidence type="ECO:0000256" key="6">
    <source>
        <dbReference type="ARBA" id="ARBA00023186"/>
    </source>
</evidence>
<organism evidence="12">
    <name type="scientific">uncultured Rubrobacteraceae bacterium</name>
    <dbReference type="NCBI Taxonomy" id="349277"/>
    <lineage>
        <taxon>Bacteria</taxon>
        <taxon>Bacillati</taxon>
        <taxon>Actinomycetota</taxon>
        <taxon>Rubrobacteria</taxon>
        <taxon>Rubrobacterales</taxon>
        <taxon>Rubrobacteraceae</taxon>
        <taxon>environmental samples</taxon>
    </lineage>
</organism>
<dbReference type="EMBL" id="CADCVG010000035">
    <property type="protein sequence ID" value="CAA9450274.1"/>
    <property type="molecule type" value="Genomic_DNA"/>
</dbReference>
<dbReference type="FunFam" id="3.40.50.300:FF:000025">
    <property type="entry name" value="ATP-dependent Clp protease subunit"/>
    <property type="match status" value="1"/>
</dbReference>
<dbReference type="InterPro" id="IPR050130">
    <property type="entry name" value="ClpA_ClpB"/>
</dbReference>
<dbReference type="PROSITE" id="PS00871">
    <property type="entry name" value="CLPAB_2"/>
    <property type="match status" value="1"/>
</dbReference>
<evidence type="ECO:0000256" key="2">
    <source>
        <dbReference type="ARBA" id="ARBA00022737"/>
    </source>
</evidence>
<dbReference type="InterPro" id="IPR036628">
    <property type="entry name" value="Clp_N_dom_sf"/>
</dbReference>
<feature type="domain" description="UVR" evidence="10">
    <location>
        <begin position="416"/>
        <end position="451"/>
    </location>
</feature>
<evidence type="ECO:0000256" key="1">
    <source>
        <dbReference type="ARBA" id="ARBA00008675"/>
    </source>
</evidence>
<dbReference type="Pfam" id="PF10431">
    <property type="entry name" value="ClpB_D2-small"/>
    <property type="match status" value="1"/>
</dbReference>
<dbReference type="PRINTS" id="PR00300">
    <property type="entry name" value="CLPPROTEASEA"/>
</dbReference>
<dbReference type="PROSITE" id="PS51903">
    <property type="entry name" value="CLP_R"/>
    <property type="match status" value="1"/>
</dbReference>
<dbReference type="GO" id="GO:0005524">
    <property type="term" value="F:ATP binding"/>
    <property type="evidence" value="ECO:0007669"/>
    <property type="project" value="UniProtKB-KW"/>
</dbReference>
<sequence length="820" mass="89847">MDLSKLSQDAREAVDVAQAVVRRGRSNTLGTEHLLLGLLAQQGGVVHKVFAELALDLGLAQAKTNDAIRRGEARSRVSGSDAPVYPTPRAKRALELAGEEAARATSPYVGTEHLLLGLLRVDEGAAAILLREVGLSETDARAALSRMRGEGSFDTDPESMLVKHGRDITRLAREGELDPVVGREDETKRMLQILSRRTKNNPALIGEPGVGKTAIVEGLAEKVAHGYVPEALKDKSIVALDLGSLVAGTKFRGEFEERLKKVIDEVKGSFGKVILFVDELHNIAGAGAAEGAMDAGEILKPALARGEVQVIGATTIEEYRRYIEPDAALERRFQPILVDEPTEEETVEILRGLRDKYEAHHGVEVSDEALTAAAQLSHRYVADRFLPDKAVDLLDEAASQLRIETTMMPDNLREKELRLQELTREGAAAVEERDYERAATLRDEADVLQAEYGEARDRWLEESGVKSAVVGREEIARVVSARTGIPVGRMLKDEAERLLSMEAALHRRVIGQDAAVVAVSEAVRKARAGLANPNRPIGSFIFLGPTGVGKTELARALAGYLFDDEDAMIRLDMSEYMERHAASRLVGAPPGYVGYEEGGQLTEAVRRRPYSVVLLDEIEKAHPDVFNMLLQLLEDGRLTDNKGRTVSFDNAVVIMTSNAGAHLIPTPEEKREPGHSQEEVQERLLLELGVYFRPEFLNRVDEILVFHPLGDKELAEIATLLLEDLREIAARQEIHLSFSNAVARRIALEGRDSPFGARPLRRAVGKLIESPLSKEIIAGHIERGDSVRTDVNSEGRILFEPAELPVEPALPPPPAAFPHP</sequence>
<dbReference type="GO" id="GO:0034605">
    <property type="term" value="P:cellular response to heat"/>
    <property type="evidence" value="ECO:0007669"/>
    <property type="project" value="TreeGrafter"/>
</dbReference>
<proteinExistence type="inferred from homology"/>
<evidence type="ECO:0000259" key="10">
    <source>
        <dbReference type="PROSITE" id="PS50151"/>
    </source>
</evidence>
<dbReference type="CDD" id="cd00009">
    <property type="entry name" value="AAA"/>
    <property type="match status" value="1"/>
</dbReference>
<dbReference type="InterPro" id="IPR003959">
    <property type="entry name" value="ATPase_AAA_core"/>
</dbReference>
<protein>
    <submittedName>
        <fullName evidence="12">ClpB protein</fullName>
    </submittedName>
</protein>
<dbReference type="InterPro" id="IPR028299">
    <property type="entry name" value="ClpA/B_CS2"/>
</dbReference>
<evidence type="ECO:0000259" key="11">
    <source>
        <dbReference type="PROSITE" id="PS51903"/>
    </source>
</evidence>
<evidence type="ECO:0000256" key="8">
    <source>
        <dbReference type="PROSITE-ProRule" id="PRU01251"/>
    </source>
</evidence>
<dbReference type="InterPro" id="IPR041546">
    <property type="entry name" value="ClpA/ClpB_AAA_lid"/>
</dbReference>
<feature type="domain" description="Clp R" evidence="11">
    <location>
        <begin position="3"/>
        <end position="150"/>
    </location>
</feature>
<dbReference type="Pfam" id="PF02861">
    <property type="entry name" value="Clp_N"/>
    <property type="match status" value="1"/>
</dbReference>
<dbReference type="Pfam" id="PF07724">
    <property type="entry name" value="AAA_2"/>
    <property type="match status" value="1"/>
</dbReference>
<dbReference type="SUPFAM" id="SSF52540">
    <property type="entry name" value="P-loop containing nucleoside triphosphate hydrolases"/>
    <property type="match status" value="2"/>
</dbReference>
<dbReference type="InterPro" id="IPR027417">
    <property type="entry name" value="P-loop_NTPase"/>
</dbReference>
<accession>A0A6J4QNQ6</accession>
<dbReference type="PANTHER" id="PTHR11638">
    <property type="entry name" value="ATP-DEPENDENT CLP PROTEASE"/>
    <property type="match status" value="1"/>
</dbReference>
<keyword evidence="3" id="KW-0547">Nucleotide-binding</keyword>
<evidence type="ECO:0000256" key="7">
    <source>
        <dbReference type="ARBA" id="ARBA00026057"/>
    </source>
</evidence>
<dbReference type="Gene3D" id="4.10.860.10">
    <property type="entry name" value="UVR domain"/>
    <property type="match status" value="1"/>
</dbReference>
<comment type="subunit">
    <text evidence="7">Homohexamer. The oligomerization is ATP-dependent.</text>
</comment>
<evidence type="ECO:0000313" key="12">
    <source>
        <dbReference type="EMBL" id="CAA9450274.1"/>
    </source>
</evidence>
<dbReference type="PANTHER" id="PTHR11638:SF175">
    <property type="entry name" value="ATP-DEPENDENT CLP PROTEASE, ATP-BINDING SUBUNIT CLPC"/>
    <property type="match status" value="1"/>
</dbReference>
<keyword evidence="2 8" id="KW-0677">Repeat</keyword>
<dbReference type="Gene3D" id="3.40.50.300">
    <property type="entry name" value="P-loop containing nucleotide triphosphate hydrolases"/>
    <property type="match status" value="2"/>
</dbReference>
<dbReference type="CDD" id="cd19499">
    <property type="entry name" value="RecA-like_ClpB_Hsp104-like"/>
    <property type="match status" value="1"/>
</dbReference>
<dbReference type="Pfam" id="PF17871">
    <property type="entry name" value="AAA_lid_9"/>
    <property type="match status" value="1"/>
</dbReference>
<dbReference type="Pfam" id="PF00004">
    <property type="entry name" value="AAA"/>
    <property type="match status" value="1"/>
</dbReference>
<evidence type="ECO:0000256" key="5">
    <source>
        <dbReference type="ARBA" id="ARBA00023016"/>
    </source>
</evidence>